<dbReference type="Proteomes" id="UP000271573">
    <property type="component" value="Chromosome"/>
</dbReference>
<dbReference type="KEGG" id="nbe:Back2_08720"/>
<evidence type="ECO:0000313" key="3">
    <source>
        <dbReference type="Proteomes" id="UP000271573"/>
    </source>
</evidence>
<evidence type="ECO:0000256" key="1">
    <source>
        <dbReference type="SAM" id="Phobius"/>
    </source>
</evidence>
<sequence length="83" mass="8935">MAKDITVGLEREIEEARERLAVTIDQLLYQASPKTILSRRIADVKAIYVDPATGQLNTTAVAATVGGFVGVIGLVVAVRKIRN</sequence>
<name>A0A3G9IKI2_9ACTN</name>
<keyword evidence="1" id="KW-1133">Transmembrane helix</keyword>
<feature type="transmembrane region" description="Helical" evidence="1">
    <location>
        <begin position="60"/>
        <end position="78"/>
    </location>
</feature>
<keyword evidence="1" id="KW-0472">Membrane</keyword>
<evidence type="ECO:0008006" key="4">
    <source>
        <dbReference type="Google" id="ProtNLM"/>
    </source>
</evidence>
<organism evidence="2 3">
    <name type="scientific">Nocardioides baekrokdamisoli</name>
    <dbReference type="NCBI Taxonomy" id="1804624"/>
    <lineage>
        <taxon>Bacteria</taxon>
        <taxon>Bacillati</taxon>
        <taxon>Actinomycetota</taxon>
        <taxon>Actinomycetes</taxon>
        <taxon>Propionibacteriales</taxon>
        <taxon>Nocardioidaceae</taxon>
        <taxon>Nocardioides</taxon>
    </lineage>
</organism>
<dbReference type="RefSeq" id="WP_125567089.1">
    <property type="nucleotide sequence ID" value="NZ_AP019307.1"/>
</dbReference>
<gene>
    <name evidence="2" type="ORF">Back2_08720</name>
</gene>
<proteinExistence type="predicted"/>
<evidence type="ECO:0000313" key="2">
    <source>
        <dbReference type="EMBL" id="BBH16585.1"/>
    </source>
</evidence>
<accession>A0A3G9IKI2</accession>
<reference evidence="2 3" key="1">
    <citation type="submission" date="2018-11" db="EMBL/GenBank/DDBJ databases">
        <title>Complete genome sequence of Nocardioides baekrokdamisoli strain KCTC 39748.</title>
        <authorList>
            <person name="Kang S.W."/>
            <person name="Lee K.C."/>
            <person name="Kim K.K."/>
            <person name="Kim J.S."/>
            <person name="Kim D.S."/>
            <person name="Ko S.H."/>
            <person name="Yang S.H."/>
            <person name="Shin Y.K."/>
            <person name="Lee J.S."/>
        </authorList>
    </citation>
    <scope>NUCLEOTIDE SEQUENCE [LARGE SCALE GENOMIC DNA]</scope>
    <source>
        <strain evidence="2 3">KCTC 39748</strain>
    </source>
</reference>
<dbReference type="OrthoDB" id="5149496at2"/>
<dbReference type="InterPro" id="IPR022062">
    <property type="entry name" value="DUF3618"/>
</dbReference>
<dbReference type="AlphaFoldDB" id="A0A3G9IKI2"/>
<keyword evidence="3" id="KW-1185">Reference proteome</keyword>
<dbReference type="EMBL" id="AP019307">
    <property type="protein sequence ID" value="BBH16585.1"/>
    <property type="molecule type" value="Genomic_DNA"/>
</dbReference>
<dbReference type="Pfam" id="PF12277">
    <property type="entry name" value="DUF3618"/>
    <property type="match status" value="1"/>
</dbReference>
<keyword evidence="1" id="KW-0812">Transmembrane</keyword>
<protein>
    <recommendedName>
        <fullName evidence="4">DUF3618 domain-containing protein</fullName>
    </recommendedName>
</protein>